<evidence type="ECO:0000313" key="2">
    <source>
        <dbReference type="Proteomes" id="UP000516422"/>
    </source>
</evidence>
<reference evidence="1 2" key="1">
    <citation type="submission" date="2020-04" db="EMBL/GenBank/DDBJ databases">
        <title>Characterization and engineering of Streptomyces griseofuscus DSM40191 as a potential heterologous host for expression of BGCs.</title>
        <authorList>
            <person name="Gren T."/>
            <person name="Whitford C.M."/>
            <person name="Mohite O.S."/>
            <person name="Joergensen T.S."/>
            <person name="Nielsen J.B."/>
            <person name="Lee S.Y."/>
            <person name="Weber T."/>
        </authorList>
    </citation>
    <scope>NUCLEOTIDE SEQUENCE [LARGE SCALE GENOMIC DNA]</scope>
    <source>
        <strain evidence="1 2">DSM 40191</strain>
        <plasmid evidence="1 2">pSGRIFU2</plasmid>
    </source>
</reference>
<name>A0A7H1QDE2_9ACTN</name>
<geneLocation type="plasmid" evidence="1 2">
    <name>pSGRIFU2</name>
</geneLocation>
<dbReference type="RefSeq" id="WP_037663199.1">
    <property type="nucleotide sequence ID" value="NZ_CP051008.1"/>
</dbReference>
<proteinExistence type="predicted"/>
<protein>
    <submittedName>
        <fullName evidence="1">Uncharacterized protein</fullName>
    </submittedName>
</protein>
<sequence>MPLRYFEVDVPTKHNDQPGQRIHIFVGLADDPLAARNAAHDAYAKARLLHQAGQEIPHEFVSGWGARGLRPDWDLDWNKATAAPWVNPHGLFGTRRTF</sequence>
<dbReference type="AlphaFoldDB" id="A0A7H1QDE2"/>
<gene>
    <name evidence="1" type="ORF">HEP81_08094</name>
</gene>
<dbReference type="GeneID" id="91467565"/>
<evidence type="ECO:0000313" key="1">
    <source>
        <dbReference type="EMBL" id="QNT98322.1"/>
    </source>
</evidence>
<dbReference type="Proteomes" id="UP000516422">
    <property type="component" value="Plasmid pSGRIFU2"/>
</dbReference>
<accession>A0A7H1QDE2</accession>
<organism evidence="1 2">
    <name type="scientific">Streptomyces griseofuscus</name>
    <dbReference type="NCBI Taxonomy" id="146922"/>
    <lineage>
        <taxon>Bacteria</taxon>
        <taxon>Bacillati</taxon>
        <taxon>Actinomycetota</taxon>
        <taxon>Actinomycetes</taxon>
        <taxon>Kitasatosporales</taxon>
        <taxon>Streptomycetaceae</taxon>
        <taxon>Streptomyces</taxon>
    </lineage>
</organism>
<dbReference type="EMBL" id="CP051008">
    <property type="protein sequence ID" value="QNT98322.1"/>
    <property type="molecule type" value="Genomic_DNA"/>
</dbReference>
<dbReference type="KEGG" id="sgf:HEP81_08094"/>
<keyword evidence="1" id="KW-0614">Plasmid</keyword>